<dbReference type="AlphaFoldDB" id="A0A8C0KMI9"/>
<dbReference type="PANTHER" id="PTHR46089">
    <property type="entry name" value="ALSIN HOMOLOG"/>
    <property type="match status" value="1"/>
</dbReference>
<protein>
    <recommendedName>
        <fullName evidence="7">ALS2 C-terminal-like protein</fullName>
    </recommendedName>
</protein>
<evidence type="ECO:0000256" key="5">
    <source>
        <dbReference type="ARBA" id="ARBA00057510"/>
    </source>
</evidence>
<dbReference type="PROSITE" id="PS51205">
    <property type="entry name" value="VPS9"/>
    <property type="match status" value="1"/>
</dbReference>
<sequence length="978" mass="110114">MLSHAPARPSLLSSRGHIGLLPCPEDPGCSSRAVGHRSPGWRNGPAPLTLCLYPPPLALAPEPSDPRGREHLRLLQQLHQSSQQLWEVTEESLHSLRERLCHQDSVGLESLLLLCGADRVLQVHVEYIESYTSCLVVQVFQKAAKKKREYWRRQRKALWQLLSGVSSEASVGTALAQALCQPLAHHVQQYVFLLLSLGDTIGEHHPTRELVVHAATVFGNLQSFMRQALDQAMATQALWHTLSSRLRDVLCTPARRLLQDSQDIPVMVTPLRAERVLLFDDALILLQGHNVHIFDLKLVWIDPAQDGCMFHLLTPEEELSFCSKDPQDRTVWQWKMTQAVCQALRGKKDFPVLGAGLEPSEPPTCRCVAYTFRAEGRLCQATYEGEWCRGRPHGKGTLKWPDGRNHVGNFCQGLEHGFGIHLIPQASEDTFDCYKCHWQEGSMCGYGICEYSTDEVYRGYFQAGLRHGFGVLESAPQALQPCKYTGHWERGQRSGYGIEEDSDRGERYIGMWQADQRHGPGVMVTQAGVCYQGTFQADKMVGPGVLLSEDDSLYEGTFTRDLTLVGKGKVTFPNGFTLEGSFGSGAGKGLHTQGMLDTAAFPPDPSSTRKRQLGVGAFPVESRWQGVYGPFRDFVSAGCPGDQQEALLGFHVQNARELRKSQEYLCCERSQPEACAGRMEDVLDELLQHREPRALRECLRKALGNSLHPLGKLLRTLMLTFQATYAGIGANKHLQALAQEEVKQHARELWAAYRGLLQVALQRKGQAPEEDEDAETRDLQVHGLVLPLMLPSFYSELFTLYLLLHEREDGLYSQGIASLSLFPDTKLLEFLDVQKHLWPLKDLTLTTNQRLSLVRDKCFLSATECLQKIITTVDPREKLEVLEKTYGEIEATVSRVLGQEHKLPMDDLLPLLIYVVSRARIQHLGAEIHLIRDMMDPIHTGGLYDFLLTALESCYEHIQKEDMRLLRFPGRWDSREPW</sequence>
<dbReference type="InterPro" id="IPR057248">
    <property type="entry name" value="Alsin-like_PH"/>
</dbReference>
<keyword evidence="3" id="KW-0963">Cytoplasm</keyword>
<evidence type="ECO:0000256" key="3">
    <source>
        <dbReference type="ARBA" id="ARBA00022490"/>
    </source>
</evidence>
<dbReference type="Pfam" id="PF02204">
    <property type="entry name" value="VPS9"/>
    <property type="match status" value="1"/>
</dbReference>
<keyword evidence="4" id="KW-0677">Repeat</keyword>
<dbReference type="SUPFAM" id="SSF109993">
    <property type="entry name" value="VPS9 domain"/>
    <property type="match status" value="1"/>
</dbReference>
<evidence type="ECO:0000256" key="7">
    <source>
        <dbReference type="ARBA" id="ARBA00071041"/>
    </source>
</evidence>
<dbReference type="SUPFAM" id="SSF82185">
    <property type="entry name" value="Histone H3 K4-specific methyltransferase SET7/9 N-terminal domain"/>
    <property type="match status" value="2"/>
</dbReference>
<evidence type="ECO:0000256" key="4">
    <source>
        <dbReference type="ARBA" id="ARBA00022737"/>
    </source>
</evidence>
<dbReference type="Pfam" id="PF02493">
    <property type="entry name" value="MORN"/>
    <property type="match status" value="6"/>
</dbReference>
<dbReference type="GO" id="GO:0031410">
    <property type="term" value="C:cytoplasmic vesicle"/>
    <property type="evidence" value="ECO:0007669"/>
    <property type="project" value="TreeGrafter"/>
</dbReference>
<feature type="domain" description="VPS9" evidence="8">
    <location>
        <begin position="821"/>
        <end position="967"/>
    </location>
</feature>
<dbReference type="GO" id="GO:0005085">
    <property type="term" value="F:guanyl-nucleotide exchange factor activity"/>
    <property type="evidence" value="ECO:0007669"/>
    <property type="project" value="TreeGrafter"/>
</dbReference>
<dbReference type="InterPro" id="IPR003123">
    <property type="entry name" value="VPS9"/>
</dbReference>
<dbReference type="Pfam" id="PF25383">
    <property type="entry name" value="PH_alsin"/>
    <property type="match status" value="1"/>
</dbReference>
<dbReference type="PANTHER" id="PTHR46089:SF1">
    <property type="entry name" value="ALS2 C-TERMINAL-LIKE PROTEIN"/>
    <property type="match status" value="1"/>
</dbReference>
<dbReference type="InterPro" id="IPR003409">
    <property type="entry name" value="MORN"/>
</dbReference>
<evidence type="ECO:0000313" key="9">
    <source>
        <dbReference type="Ensembl" id="ENSCAFP00020017363.1"/>
    </source>
</evidence>
<comment type="subcellular location">
    <subcellularLocation>
        <location evidence="1">Cytoplasm</location>
    </subcellularLocation>
</comment>
<proteinExistence type="predicted"/>
<dbReference type="FunFam" id="1.20.1050.80:FF:000006">
    <property type="entry name" value="ALS2 C-terminal-like protein"/>
    <property type="match status" value="1"/>
</dbReference>
<keyword evidence="10" id="KW-1185">Reference proteome</keyword>
<dbReference type="Gene3D" id="1.20.1050.80">
    <property type="entry name" value="VPS9 domain"/>
    <property type="match status" value="1"/>
</dbReference>
<evidence type="ECO:0000256" key="2">
    <source>
        <dbReference type="ARBA" id="ARBA00022468"/>
    </source>
</evidence>
<keyword evidence="2" id="KW-0343">GTPase activation</keyword>
<dbReference type="InterPro" id="IPR051984">
    <property type="entry name" value="Alsin"/>
</dbReference>
<reference evidence="9" key="1">
    <citation type="submission" date="2025-08" db="UniProtKB">
        <authorList>
            <consortium name="Ensembl"/>
        </authorList>
    </citation>
    <scope>IDENTIFICATION</scope>
</reference>
<dbReference type="GO" id="GO:0005096">
    <property type="term" value="F:GTPase activator activity"/>
    <property type="evidence" value="ECO:0007669"/>
    <property type="project" value="UniProtKB-KW"/>
</dbReference>
<dbReference type="InterPro" id="IPR037191">
    <property type="entry name" value="VPS9_dom_sf"/>
</dbReference>
<dbReference type="Ensembl" id="ENSCAFT00020020155.1">
    <property type="protein sequence ID" value="ENSCAFP00020017363.1"/>
    <property type="gene ID" value="ENSCAFG00020013889.1"/>
</dbReference>
<dbReference type="GO" id="GO:0016197">
    <property type="term" value="P:endosomal transport"/>
    <property type="evidence" value="ECO:0007669"/>
    <property type="project" value="TreeGrafter"/>
</dbReference>
<organism evidence="9 10">
    <name type="scientific">Canis lupus dingo</name>
    <name type="common">dingo</name>
    <dbReference type="NCBI Taxonomy" id="286419"/>
    <lineage>
        <taxon>Eukaryota</taxon>
        <taxon>Metazoa</taxon>
        <taxon>Chordata</taxon>
        <taxon>Craniata</taxon>
        <taxon>Vertebrata</taxon>
        <taxon>Euteleostomi</taxon>
        <taxon>Mammalia</taxon>
        <taxon>Eutheria</taxon>
        <taxon>Laurasiatheria</taxon>
        <taxon>Carnivora</taxon>
        <taxon>Caniformia</taxon>
        <taxon>Canidae</taxon>
        <taxon>Canis</taxon>
    </lineage>
</organism>
<name>A0A8C0KMI9_CANLU</name>
<dbReference type="Gene3D" id="2.20.110.10">
    <property type="entry name" value="Histone H3 K4-specific methyltransferase SET7/9 N-terminal domain"/>
    <property type="match status" value="2"/>
</dbReference>
<evidence type="ECO:0000259" key="8">
    <source>
        <dbReference type="PROSITE" id="PS51205"/>
    </source>
</evidence>
<accession>A0A8C0KMI9</accession>
<comment type="function">
    <text evidence="5">Acts as a guanine nucleotide exchange factor (GEF) for Rab5 GTPase. Regulates the ALS2-mediated endosome dynamics.</text>
</comment>
<dbReference type="SMART" id="SM00698">
    <property type="entry name" value="MORN"/>
    <property type="match status" value="7"/>
</dbReference>
<dbReference type="Proteomes" id="UP000694391">
    <property type="component" value="Unplaced"/>
</dbReference>
<dbReference type="GeneTree" id="ENSGT00940000161305"/>
<dbReference type="GO" id="GO:0031267">
    <property type="term" value="F:small GTPase binding"/>
    <property type="evidence" value="ECO:0007669"/>
    <property type="project" value="TreeGrafter"/>
</dbReference>
<reference evidence="9" key="2">
    <citation type="submission" date="2025-09" db="UniProtKB">
        <authorList>
            <consortium name="Ensembl"/>
        </authorList>
    </citation>
    <scope>IDENTIFICATION</scope>
</reference>
<comment type="subunit">
    <text evidence="6">Homodimer. Forms a heteromeric complex with ALS2. Interacts with ALS2 and RAB5A.</text>
</comment>
<evidence type="ECO:0000256" key="6">
    <source>
        <dbReference type="ARBA" id="ARBA00063617"/>
    </source>
</evidence>
<evidence type="ECO:0000313" key="10">
    <source>
        <dbReference type="Proteomes" id="UP000694391"/>
    </source>
</evidence>
<gene>
    <name evidence="9" type="primary">ALS2CL</name>
</gene>
<evidence type="ECO:0000256" key="1">
    <source>
        <dbReference type="ARBA" id="ARBA00004496"/>
    </source>
</evidence>